<name>A0AAV9ZAY6_9AGAR</name>
<sequence>MHKIALNSIYQCDRRKDSLRSLAHRQTPTLIQAAKSYRPADDSRTKVSTTACTPTPPPCPPSSPLSPLDPTGNLSAIDINLLAPPYTVDNIVQYILQRETKDVGIAASAQVYIDHKDANPALGGAIVDIMGASTQPAKAIRVVLPGGEAPAPIWTLTAQYTVTDVQAQRWIDSRKYLHEHTMEVVQYLAFSPGDTFTTDLVRHRLDTPGYISVWKVTKVSDGKVGYVESYEYDSRYTRTKNMGGTQKPVPW</sequence>
<reference evidence="2 3" key="1">
    <citation type="journal article" date="2024" name="J Genomics">
        <title>Draft genome sequencing and assembly of Favolaschia claudopus CIRM-BRFM 2984 isolated from oak limbs.</title>
        <authorList>
            <person name="Navarro D."/>
            <person name="Drula E."/>
            <person name="Chaduli D."/>
            <person name="Cazenave R."/>
            <person name="Ahrendt S."/>
            <person name="Wang J."/>
            <person name="Lipzen A."/>
            <person name="Daum C."/>
            <person name="Barry K."/>
            <person name="Grigoriev I.V."/>
            <person name="Favel A."/>
            <person name="Rosso M.N."/>
            <person name="Martin F."/>
        </authorList>
    </citation>
    <scope>NUCLEOTIDE SEQUENCE [LARGE SCALE GENOMIC DNA]</scope>
    <source>
        <strain evidence="2 3">CIRM-BRFM 2984</strain>
    </source>
</reference>
<evidence type="ECO:0000256" key="1">
    <source>
        <dbReference type="SAM" id="MobiDB-lite"/>
    </source>
</evidence>
<gene>
    <name evidence="2" type="ORF">R3P38DRAFT_3296202</name>
</gene>
<keyword evidence="3" id="KW-1185">Reference proteome</keyword>
<accession>A0AAV9ZAY6</accession>
<feature type="region of interest" description="Disordered" evidence="1">
    <location>
        <begin position="35"/>
        <end position="65"/>
    </location>
</feature>
<organism evidence="2 3">
    <name type="scientific">Favolaschia claudopus</name>
    <dbReference type="NCBI Taxonomy" id="2862362"/>
    <lineage>
        <taxon>Eukaryota</taxon>
        <taxon>Fungi</taxon>
        <taxon>Dikarya</taxon>
        <taxon>Basidiomycota</taxon>
        <taxon>Agaricomycotina</taxon>
        <taxon>Agaricomycetes</taxon>
        <taxon>Agaricomycetidae</taxon>
        <taxon>Agaricales</taxon>
        <taxon>Marasmiineae</taxon>
        <taxon>Mycenaceae</taxon>
        <taxon>Favolaschia</taxon>
    </lineage>
</organism>
<protein>
    <submittedName>
        <fullName evidence="2">Uncharacterized protein</fullName>
    </submittedName>
</protein>
<dbReference type="Proteomes" id="UP001362999">
    <property type="component" value="Unassembled WGS sequence"/>
</dbReference>
<proteinExistence type="predicted"/>
<evidence type="ECO:0000313" key="2">
    <source>
        <dbReference type="EMBL" id="KAK6974928.1"/>
    </source>
</evidence>
<comment type="caution">
    <text evidence="2">The sequence shown here is derived from an EMBL/GenBank/DDBJ whole genome shotgun (WGS) entry which is preliminary data.</text>
</comment>
<feature type="compositionally biased region" description="Pro residues" evidence="1">
    <location>
        <begin position="54"/>
        <end position="64"/>
    </location>
</feature>
<evidence type="ECO:0000313" key="3">
    <source>
        <dbReference type="Proteomes" id="UP001362999"/>
    </source>
</evidence>
<dbReference type="EMBL" id="JAWWNJ010000178">
    <property type="protein sequence ID" value="KAK6974928.1"/>
    <property type="molecule type" value="Genomic_DNA"/>
</dbReference>
<dbReference type="AlphaFoldDB" id="A0AAV9ZAY6"/>